<protein>
    <submittedName>
        <fullName evidence="1">Protein ycf2</fullName>
    </submittedName>
</protein>
<reference evidence="1" key="2">
    <citation type="submission" date="2014-07" db="EMBL/GenBank/DDBJ databases">
        <authorList>
            <person name="Hull J."/>
        </authorList>
    </citation>
    <scope>NUCLEOTIDE SEQUENCE</scope>
</reference>
<organism evidence="1">
    <name type="scientific">Lygus hesperus</name>
    <name type="common">Western plant bug</name>
    <dbReference type="NCBI Taxonomy" id="30085"/>
    <lineage>
        <taxon>Eukaryota</taxon>
        <taxon>Metazoa</taxon>
        <taxon>Ecdysozoa</taxon>
        <taxon>Arthropoda</taxon>
        <taxon>Hexapoda</taxon>
        <taxon>Insecta</taxon>
        <taxon>Pterygota</taxon>
        <taxon>Neoptera</taxon>
        <taxon>Paraneoptera</taxon>
        <taxon>Hemiptera</taxon>
        <taxon>Heteroptera</taxon>
        <taxon>Panheteroptera</taxon>
        <taxon>Cimicomorpha</taxon>
        <taxon>Miridae</taxon>
        <taxon>Mirini</taxon>
        <taxon>Lygus</taxon>
    </lineage>
</organism>
<accession>A0A0A9Z2J4</accession>
<dbReference type="EMBL" id="GBHO01004940">
    <property type="protein sequence ID" value="JAG38664.1"/>
    <property type="molecule type" value="Transcribed_RNA"/>
</dbReference>
<feature type="non-terminal residue" evidence="1">
    <location>
        <position position="1"/>
    </location>
</feature>
<evidence type="ECO:0000313" key="1">
    <source>
        <dbReference type="EMBL" id="JAG38664.1"/>
    </source>
</evidence>
<name>A0A0A9Z2J4_LYGHE</name>
<dbReference type="AlphaFoldDB" id="A0A0A9Z2J4"/>
<sequence length="127" mass="14404">LLRLTDLSCFLCEEKDGNDDERNTHGEDPEDLGDGDHQTAAHVIYSRLFLDVQPKHVLQAFVTSVVWHRSQLLANFEATSFIRGQCLLRELLSPDDGNICPESLALRRFRLEGHSEQPLSSFQSILL</sequence>
<proteinExistence type="predicted"/>
<reference evidence="1" key="1">
    <citation type="journal article" date="2014" name="PLoS ONE">
        <title>Transcriptome-Based Identification of ABC Transporters in the Western Tarnished Plant Bug Lygus hesperus.</title>
        <authorList>
            <person name="Hull J.J."/>
            <person name="Chaney K."/>
            <person name="Geib S.M."/>
            <person name="Fabrick J.A."/>
            <person name="Brent C.S."/>
            <person name="Walsh D."/>
            <person name="Lavine L.C."/>
        </authorList>
    </citation>
    <scope>NUCLEOTIDE SEQUENCE</scope>
</reference>
<gene>
    <name evidence="1" type="primary">ycf2-A_6</name>
    <name evidence="1" type="ORF">CM83_13207</name>
</gene>